<dbReference type="Proteomes" id="UP001254564">
    <property type="component" value="Unassembled WGS sequence"/>
</dbReference>
<feature type="compositionally biased region" description="Basic and acidic residues" evidence="1">
    <location>
        <begin position="221"/>
        <end position="232"/>
    </location>
</feature>
<comment type="caution">
    <text evidence="2">The sequence shown here is derived from an EMBL/GenBank/DDBJ whole genome shotgun (WGS) entry which is preliminary data.</text>
</comment>
<evidence type="ECO:0000256" key="1">
    <source>
        <dbReference type="SAM" id="MobiDB-lite"/>
    </source>
</evidence>
<sequence length="247" mass="26432">MSLERLYQKYAGTAETTAPAAKWPYGPDSEPPQSQSETRMVVGAGPGGPDGPGKIKRQEQKTLATPLATGQEVETILANLHSMGHDLGEVEPLARTVMRNLTRAAAAELAAVLDDLFQTAPSADVARSQCHRVLSDPQALDAARACWPNLASLPHASTSTPATSAPVVDHAPRWLRYIRAHCPLVPEDETHLRRYLGNQAPDAVMGAAQRYVTTWQQAAKAEPRQAARDNAGRRAANTALRGGNHAG</sequence>
<name>A0ABU1H812_9GAMM</name>
<protein>
    <submittedName>
        <fullName evidence="2">Uncharacterized protein</fullName>
    </submittedName>
</protein>
<feature type="region of interest" description="Disordered" evidence="1">
    <location>
        <begin position="221"/>
        <end position="247"/>
    </location>
</feature>
<dbReference type="EMBL" id="JARWAN010000045">
    <property type="protein sequence ID" value="MDR5900439.1"/>
    <property type="molecule type" value="Genomic_DNA"/>
</dbReference>
<keyword evidence="3" id="KW-1185">Reference proteome</keyword>
<feature type="region of interest" description="Disordered" evidence="1">
    <location>
        <begin position="17"/>
        <end position="56"/>
    </location>
</feature>
<dbReference type="RefSeq" id="WP_309657314.1">
    <property type="nucleotide sequence ID" value="NZ_JARWAN010000045.1"/>
</dbReference>
<accession>A0ABU1H812</accession>
<reference evidence="2 3" key="1">
    <citation type="submission" date="2023-04" db="EMBL/GenBank/DDBJ databases">
        <title>A long-awaited taxogenomic arrangement of the family Halomonadaceae.</title>
        <authorList>
            <person name="De La Haba R."/>
            <person name="Chuvochina M."/>
            <person name="Wittouck S."/>
            <person name="Arahal D.R."/>
            <person name="Sanchez-Porro C."/>
            <person name="Hugenholtz P."/>
            <person name="Ventosa A."/>
        </authorList>
    </citation>
    <scope>NUCLEOTIDE SEQUENCE [LARGE SCALE GENOMIC DNA]</scope>
    <source>
        <strain evidence="2 3">DSM 21020</strain>
    </source>
</reference>
<gene>
    <name evidence="2" type="ORF">QC823_15860</name>
</gene>
<evidence type="ECO:0000313" key="2">
    <source>
        <dbReference type="EMBL" id="MDR5900439.1"/>
    </source>
</evidence>
<organism evidence="2 3">
    <name type="scientific">Vreelandella vilamensis</name>
    <dbReference type="NCBI Taxonomy" id="531309"/>
    <lineage>
        <taxon>Bacteria</taxon>
        <taxon>Pseudomonadati</taxon>
        <taxon>Pseudomonadota</taxon>
        <taxon>Gammaproteobacteria</taxon>
        <taxon>Oceanospirillales</taxon>
        <taxon>Halomonadaceae</taxon>
        <taxon>Vreelandella</taxon>
    </lineage>
</organism>
<proteinExistence type="predicted"/>
<evidence type="ECO:0000313" key="3">
    <source>
        <dbReference type="Proteomes" id="UP001254564"/>
    </source>
</evidence>